<name>A0A0W0FY33_MONRR</name>
<reference evidence="1 2" key="1">
    <citation type="submission" date="2015-12" db="EMBL/GenBank/DDBJ databases">
        <title>Draft genome sequence of Moniliophthora roreri, the causal agent of frosty pod rot of cacao.</title>
        <authorList>
            <person name="Aime M.C."/>
            <person name="Diaz-Valderrama J.R."/>
            <person name="Kijpornyongpan T."/>
            <person name="Phillips-Mora W."/>
        </authorList>
    </citation>
    <scope>NUCLEOTIDE SEQUENCE [LARGE SCALE GENOMIC DNA]</scope>
    <source>
        <strain evidence="1 2">MCA 2952</strain>
    </source>
</reference>
<dbReference type="Proteomes" id="UP000054988">
    <property type="component" value="Unassembled WGS sequence"/>
</dbReference>
<gene>
    <name evidence="1" type="ORF">WG66_6266</name>
</gene>
<proteinExistence type="predicted"/>
<evidence type="ECO:0000313" key="2">
    <source>
        <dbReference type="Proteomes" id="UP000054988"/>
    </source>
</evidence>
<organism evidence="1 2">
    <name type="scientific">Moniliophthora roreri</name>
    <name type="common">Frosty pod rot fungus</name>
    <name type="synonym">Monilia roreri</name>
    <dbReference type="NCBI Taxonomy" id="221103"/>
    <lineage>
        <taxon>Eukaryota</taxon>
        <taxon>Fungi</taxon>
        <taxon>Dikarya</taxon>
        <taxon>Basidiomycota</taxon>
        <taxon>Agaricomycotina</taxon>
        <taxon>Agaricomycetes</taxon>
        <taxon>Agaricomycetidae</taxon>
        <taxon>Agaricales</taxon>
        <taxon>Marasmiineae</taxon>
        <taxon>Marasmiaceae</taxon>
        <taxon>Moniliophthora</taxon>
    </lineage>
</organism>
<sequence length="11" mass="1385">MSYDIRTRNQT</sequence>
<accession>A0A0W0FY33</accession>
<protein>
    <submittedName>
        <fullName evidence="1">Uncharacterized protein</fullName>
    </submittedName>
</protein>
<evidence type="ECO:0000313" key="1">
    <source>
        <dbReference type="EMBL" id="KTB41160.1"/>
    </source>
</evidence>
<dbReference type="EMBL" id="LATX01001504">
    <property type="protein sequence ID" value="KTB41160.1"/>
    <property type="molecule type" value="Genomic_DNA"/>
</dbReference>
<comment type="caution">
    <text evidence="1">The sequence shown here is derived from an EMBL/GenBank/DDBJ whole genome shotgun (WGS) entry which is preliminary data.</text>
</comment>